<protein>
    <submittedName>
        <fullName evidence="2">Uncharacterized protein</fullName>
    </submittedName>
</protein>
<keyword evidence="3" id="KW-1185">Reference proteome</keyword>
<sequence length="52" mass="6185">MKIRSKQVLRERRRLSFRSTNELIARRRRLRKQISLIVALGATLGTLAFKFE</sequence>
<evidence type="ECO:0000256" key="1">
    <source>
        <dbReference type="SAM" id="Phobius"/>
    </source>
</evidence>
<dbReference type="Proteomes" id="UP000431684">
    <property type="component" value="Unassembled WGS sequence"/>
</dbReference>
<organism evidence="2 3">
    <name type="scientific">Pseudoduganella dura</name>
    <dbReference type="NCBI Taxonomy" id="321982"/>
    <lineage>
        <taxon>Bacteria</taxon>
        <taxon>Pseudomonadati</taxon>
        <taxon>Pseudomonadota</taxon>
        <taxon>Betaproteobacteria</taxon>
        <taxon>Burkholderiales</taxon>
        <taxon>Oxalobacteraceae</taxon>
        <taxon>Telluria group</taxon>
        <taxon>Pseudoduganella</taxon>
    </lineage>
</organism>
<feature type="transmembrane region" description="Helical" evidence="1">
    <location>
        <begin position="34"/>
        <end position="51"/>
    </location>
</feature>
<dbReference type="AlphaFoldDB" id="A0A6I3XRX5"/>
<keyword evidence="1" id="KW-1133">Transmembrane helix</keyword>
<evidence type="ECO:0000313" key="3">
    <source>
        <dbReference type="Proteomes" id="UP000431684"/>
    </source>
</evidence>
<keyword evidence="1" id="KW-0812">Transmembrane</keyword>
<reference evidence="2 3" key="1">
    <citation type="submission" date="2019-11" db="EMBL/GenBank/DDBJ databases">
        <title>Draft Genome Sequences of Six Type Strains of the Genus Massilia.</title>
        <authorList>
            <person name="Miess H."/>
            <person name="Frediansyah A."/>
            <person name="Goeker M."/>
            <person name="Gross H."/>
        </authorList>
    </citation>
    <scope>NUCLEOTIDE SEQUENCE [LARGE SCALE GENOMIC DNA]</scope>
    <source>
        <strain evidence="2 3">DSM 17513</strain>
    </source>
</reference>
<keyword evidence="1" id="KW-0472">Membrane</keyword>
<dbReference type="RefSeq" id="WP_155711671.1">
    <property type="nucleotide sequence ID" value="NZ_BMWU01000039.1"/>
</dbReference>
<proteinExistence type="predicted"/>
<dbReference type="EMBL" id="WNWM01000002">
    <property type="protein sequence ID" value="MUI16062.1"/>
    <property type="molecule type" value="Genomic_DNA"/>
</dbReference>
<comment type="caution">
    <text evidence="2">The sequence shown here is derived from an EMBL/GenBank/DDBJ whole genome shotgun (WGS) entry which is preliminary data.</text>
</comment>
<name>A0A6I3XRX5_9BURK</name>
<accession>A0A6I3XRX5</accession>
<evidence type="ECO:0000313" key="2">
    <source>
        <dbReference type="EMBL" id="MUI16062.1"/>
    </source>
</evidence>
<gene>
    <name evidence="2" type="ORF">GJV26_26905</name>
</gene>